<organism evidence="1 2">
    <name type="scientific">Kineococcus endophyticus</name>
    <dbReference type="NCBI Taxonomy" id="1181883"/>
    <lineage>
        <taxon>Bacteria</taxon>
        <taxon>Bacillati</taxon>
        <taxon>Actinomycetota</taxon>
        <taxon>Actinomycetes</taxon>
        <taxon>Kineosporiales</taxon>
        <taxon>Kineosporiaceae</taxon>
        <taxon>Kineococcus</taxon>
    </lineage>
</organism>
<accession>A0ABV3PD01</accession>
<evidence type="ECO:0000313" key="1">
    <source>
        <dbReference type="EMBL" id="MEW9267524.1"/>
    </source>
</evidence>
<name>A0ABV3PD01_9ACTN</name>
<dbReference type="EMBL" id="JBFNQN010000018">
    <property type="protein sequence ID" value="MEW9267524.1"/>
    <property type="molecule type" value="Genomic_DNA"/>
</dbReference>
<gene>
    <name evidence="1" type="ORF">AB1207_22510</name>
</gene>
<sequence>MSDLSKLHGVFARRVTENTVGPAATVLIGTSVGLTMHDAAAAVTAGVGVTAAAQLIDWRERHRKSRAEMLLKIVQQSGVGEDSLAAMTEDPVRARTLGEALAGAESATFHAKIIALGKVLSDSANTVNMVEQRRLLDQSIVLGSLEELDVAVLDCFSLDPPQTIYPDERPAAERSWRWAALNLQLNESELKLGHLLAATLSRLVGQGLVYRDANDVDGEYWGRTGYGDKIMTRLYEARDISSEIISREYDPAG</sequence>
<keyword evidence="2" id="KW-1185">Reference proteome</keyword>
<proteinExistence type="predicted"/>
<dbReference type="Proteomes" id="UP001555826">
    <property type="component" value="Unassembled WGS sequence"/>
</dbReference>
<dbReference type="RefSeq" id="WP_367640904.1">
    <property type="nucleotide sequence ID" value="NZ_JBFNQN010000018.1"/>
</dbReference>
<comment type="caution">
    <text evidence="1">The sequence shown here is derived from an EMBL/GenBank/DDBJ whole genome shotgun (WGS) entry which is preliminary data.</text>
</comment>
<reference evidence="1 2" key="1">
    <citation type="submission" date="2024-07" db="EMBL/GenBank/DDBJ databases">
        <authorList>
            <person name="Thanompreechachai J."/>
            <person name="Duangmal K."/>
        </authorList>
    </citation>
    <scope>NUCLEOTIDE SEQUENCE [LARGE SCALE GENOMIC DNA]</scope>
    <source>
        <strain evidence="1 2">KCTC 19886</strain>
    </source>
</reference>
<protein>
    <submittedName>
        <fullName evidence="1">Uncharacterized protein</fullName>
    </submittedName>
</protein>
<evidence type="ECO:0000313" key="2">
    <source>
        <dbReference type="Proteomes" id="UP001555826"/>
    </source>
</evidence>